<reference evidence="4" key="1">
    <citation type="submission" date="2015-02" db="EMBL/GenBank/DDBJ databases">
        <title>Complete genome sequence of Francisella noatunensis subsp. orientalis FNO190 isolated from farm-raised Nile tilapia in Brazil.</title>
        <authorList>
            <person name="Figueiredo H.C.P."/>
            <person name="Leal C.A.G."/>
            <person name="Pereira F.L."/>
            <person name="Soares S.C."/>
            <person name="Goncalves L.A."/>
            <person name="Dorella F.A."/>
            <person name="Carvalho A.F."/>
            <person name="Azevedo V.A.C."/>
        </authorList>
    </citation>
    <scope>NUCLEOTIDE SEQUENCE [LARGE SCALE GENOMIC DNA]</scope>
    <source>
        <strain evidence="4">FNO190</strain>
    </source>
</reference>
<organism evidence="3 5">
    <name type="scientific">Francisella orientalis</name>
    <dbReference type="NCBI Taxonomy" id="299583"/>
    <lineage>
        <taxon>Bacteria</taxon>
        <taxon>Pseudomonadati</taxon>
        <taxon>Pseudomonadota</taxon>
        <taxon>Gammaproteobacteria</taxon>
        <taxon>Thiotrichales</taxon>
        <taxon>Francisellaceae</taxon>
        <taxon>Francisella</taxon>
    </lineage>
</organism>
<name>A0AAP6X7R8_9GAMM</name>
<evidence type="ECO:0000313" key="3">
    <source>
        <dbReference type="EMBL" id="NIY57353.1"/>
    </source>
</evidence>
<reference evidence="2" key="2">
    <citation type="submission" date="2017-08" db="EMBL/GenBank/DDBJ databases">
        <title>Complete Genome Sequence of Francisella noatunensis subsp. orientalis strain FNO190.</title>
        <authorList>
            <person name="Pereira F.L."/>
            <person name="Goncalves L.A."/>
            <person name="Guilherme T.C."/>
            <person name="Soares S.C."/>
            <person name="Dorella F.A."/>
            <person name="Carvalho A.F."/>
            <person name="Leibowitz M.P."/>
            <person name="Leal C.A.G."/>
            <person name="Azevedo V.A.C."/>
            <person name="Figueiredo H.C.P."/>
        </authorList>
    </citation>
    <scope>NUCLEOTIDE SEQUENCE</scope>
    <source>
        <strain evidence="2">FNO190</strain>
    </source>
</reference>
<proteinExistence type="predicted"/>
<evidence type="ECO:0000256" key="1">
    <source>
        <dbReference type="SAM" id="Phobius"/>
    </source>
</evidence>
<keyword evidence="1 2" id="KW-0812">Transmembrane</keyword>
<keyword evidence="1" id="KW-1133">Transmembrane helix</keyword>
<dbReference type="GeneID" id="45433220"/>
<reference evidence="3" key="3">
    <citation type="journal article" date="2020" name="Int. J. Syst. Evol. Microbiol.">
        <title>Reclassification of Francisella noatunensis subsp. orientalis Ottem et al. 2009 as Francisella orientalis sp. nov., Francisella noatunensis subsp. chilensis subsp. nov. and emended description of Francisella noatunensis.</title>
        <authorList>
            <person name="Ramirez-Paredes J.G."/>
            <person name="Larsson P."/>
            <person name="Thompson K.D."/>
            <person name="Penman D.J."/>
            <person name="Busse H.J."/>
            <person name="Ohrman C."/>
            <person name="Sjodin A."/>
            <person name="Soto E."/>
            <person name="Richards R.H."/>
            <person name="Adams A."/>
            <person name="Colquhoun D.J."/>
        </authorList>
    </citation>
    <scope>NUCLEOTIDE SEQUENCE</scope>
    <source>
        <strain evidence="3">LADL-07285A</strain>
    </source>
</reference>
<protein>
    <submittedName>
        <fullName evidence="2">DsbD, Cytochrome C biogenesis protein transmembrane</fullName>
    </submittedName>
</protein>
<evidence type="ECO:0000313" key="5">
    <source>
        <dbReference type="Proteomes" id="UP000774689"/>
    </source>
</evidence>
<evidence type="ECO:0000313" key="2">
    <source>
        <dbReference type="EMBL" id="AKN88800.1"/>
    </source>
</evidence>
<dbReference type="Proteomes" id="UP000774689">
    <property type="component" value="Unassembled WGS sequence"/>
</dbReference>
<keyword evidence="4" id="KW-1185">Reference proteome</keyword>
<keyword evidence="1" id="KW-0472">Membrane</keyword>
<dbReference type="AlphaFoldDB" id="A0AAP6X7R8"/>
<gene>
    <name evidence="3" type="ORF">CHQ83_09475</name>
    <name evidence="2" type="ORF">FNO190_1097</name>
</gene>
<dbReference type="EMBL" id="QPQM01000025">
    <property type="protein sequence ID" value="NIY57353.1"/>
    <property type="molecule type" value="Genomic_DNA"/>
</dbReference>
<sequence length="60" mass="6669">MNLNFRYSFKFILPVYIISAIIGGYALAIVGGIGKDIQYSFNLDNHQLSILLGLVFLGVF</sequence>
<dbReference type="EMBL" id="CP011923">
    <property type="protein sequence ID" value="AKN88800.1"/>
    <property type="molecule type" value="Genomic_DNA"/>
</dbReference>
<accession>A0AAP6X7R8</accession>
<feature type="transmembrane region" description="Helical" evidence="1">
    <location>
        <begin position="12"/>
        <end position="33"/>
    </location>
</feature>
<dbReference type="RefSeq" id="WP_014715629.1">
    <property type="nucleotide sequence ID" value="NZ_CP011923.2"/>
</dbReference>
<dbReference type="Proteomes" id="UP000035930">
    <property type="component" value="Chromosome"/>
</dbReference>
<evidence type="ECO:0000313" key="4">
    <source>
        <dbReference type="Proteomes" id="UP000035930"/>
    </source>
</evidence>